<evidence type="ECO:0000313" key="2">
    <source>
        <dbReference type="WBParaSite" id="MCU_001730-RB"/>
    </source>
</evidence>
<name>A0A5K3EN22_MESCO</name>
<proteinExistence type="predicted"/>
<sequence length="98" mass="10306">KNTTVVVRRKNSVEQVGSCSVSEPGSERSCTVTGLNSNEDYVASAVACYDGLGRCSEETDSIEVSTLPGVLSQVNSSDLSGHSVVVKWQQPSGILTDL</sequence>
<feature type="domain" description="Fibronectin type-III" evidence="1">
    <location>
        <begin position="1"/>
        <end position="69"/>
    </location>
</feature>
<evidence type="ECO:0000259" key="1">
    <source>
        <dbReference type="PROSITE" id="PS50853"/>
    </source>
</evidence>
<dbReference type="WBParaSite" id="MCU_001730-RB">
    <property type="protein sequence ID" value="MCU_001730-RB"/>
    <property type="gene ID" value="MCU_001730"/>
</dbReference>
<reference evidence="2" key="1">
    <citation type="submission" date="2019-11" db="UniProtKB">
        <authorList>
            <consortium name="WormBaseParasite"/>
        </authorList>
    </citation>
    <scope>IDENTIFICATION</scope>
</reference>
<organism evidence="2">
    <name type="scientific">Mesocestoides corti</name>
    <name type="common">Flatworm</name>
    <dbReference type="NCBI Taxonomy" id="53468"/>
    <lineage>
        <taxon>Eukaryota</taxon>
        <taxon>Metazoa</taxon>
        <taxon>Spiralia</taxon>
        <taxon>Lophotrochozoa</taxon>
        <taxon>Platyhelminthes</taxon>
        <taxon>Cestoda</taxon>
        <taxon>Eucestoda</taxon>
        <taxon>Cyclophyllidea</taxon>
        <taxon>Mesocestoididae</taxon>
        <taxon>Mesocestoides</taxon>
    </lineage>
</organism>
<accession>A0A5K3EN22</accession>
<dbReference type="InterPro" id="IPR036116">
    <property type="entry name" value="FN3_sf"/>
</dbReference>
<protein>
    <submittedName>
        <fullName evidence="2">Fibronectin type-III domain-containing protein</fullName>
    </submittedName>
</protein>
<dbReference type="AlphaFoldDB" id="A0A5K3EN22"/>
<dbReference type="PROSITE" id="PS50853">
    <property type="entry name" value="FN3"/>
    <property type="match status" value="1"/>
</dbReference>
<dbReference type="InterPro" id="IPR003961">
    <property type="entry name" value="FN3_dom"/>
</dbReference>
<dbReference type="SUPFAM" id="SSF49265">
    <property type="entry name" value="Fibronectin type III"/>
    <property type="match status" value="1"/>
</dbReference>